<evidence type="ECO:0000259" key="1">
    <source>
        <dbReference type="PROSITE" id="PS50878"/>
    </source>
</evidence>
<dbReference type="PATRIC" id="fig|1423802.4.peg.1262"/>
<accession>A0A0R2CWZ6</accession>
<dbReference type="InterPro" id="IPR000477">
    <property type="entry name" value="RT_dom"/>
</dbReference>
<dbReference type="CDD" id="cd01646">
    <property type="entry name" value="RT_Bac_retron_I"/>
    <property type="match status" value="1"/>
</dbReference>
<dbReference type="EMBL" id="AYZR01000004">
    <property type="protein sequence ID" value="KRM94292.1"/>
    <property type="molecule type" value="Genomic_DNA"/>
</dbReference>
<evidence type="ECO:0000313" key="3">
    <source>
        <dbReference type="Proteomes" id="UP000051256"/>
    </source>
</evidence>
<reference evidence="2 3" key="1">
    <citation type="journal article" date="2015" name="Genome Announc.">
        <title>Expanding the biotechnology potential of lactobacilli through comparative genomics of 213 strains and associated genera.</title>
        <authorList>
            <person name="Sun Z."/>
            <person name="Harris H.M."/>
            <person name="McCann A."/>
            <person name="Guo C."/>
            <person name="Argimon S."/>
            <person name="Zhang W."/>
            <person name="Yang X."/>
            <person name="Jeffery I.B."/>
            <person name="Cooney J.C."/>
            <person name="Kagawa T.F."/>
            <person name="Liu W."/>
            <person name="Song Y."/>
            <person name="Salvetti E."/>
            <person name="Wrobel A."/>
            <person name="Rasinkangas P."/>
            <person name="Parkhill J."/>
            <person name="Rea M.C."/>
            <person name="O'Sullivan O."/>
            <person name="Ritari J."/>
            <person name="Douillard F.P."/>
            <person name="Paul Ross R."/>
            <person name="Yang R."/>
            <person name="Briner A.E."/>
            <person name="Felis G.E."/>
            <person name="de Vos W.M."/>
            <person name="Barrangou R."/>
            <person name="Klaenhammer T.R."/>
            <person name="Caufield P.W."/>
            <person name="Cui Y."/>
            <person name="Zhang H."/>
            <person name="O'Toole P.W."/>
        </authorList>
    </citation>
    <scope>NUCLEOTIDE SEQUENCE [LARGE SCALE GENOMIC DNA]</scope>
    <source>
        <strain evidence="2 3">DSM 24302</strain>
    </source>
</reference>
<dbReference type="STRING" id="1423802.FC56_GL001244"/>
<protein>
    <recommendedName>
        <fullName evidence="1">Reverse transcriptase domain-containing protein</fullName>
    </recommendedName>
</protein>
<dbReference type="AlphaFoldDB" id="A0A0R2CWZ6"/>
<dbReference type="Pfam" id="PF00078">
    <property type="entry name" value="RVT_1"/>
    <property type="match status" value="1"/>
</dbReference>
<feature type="domain" description="Reverse transcriptase" evidence="1">
    <location>
        <begin position="114"/>
        <end position="344"/>
    </location>
</feature>
<organism evidence="2 3">
    <name type="scientific">Lentilactobacillus senioris DSM 24302 = JCM 17472</name>
    <dbReference type="NCBI Taxonomy" id="1423802"/>
    <lineage>
        <taxon>Bacteria</taxon>
        <taxon>Bacillati</taxon>
        <taxon>Bacillota</taxon>
        <taxon>Bacilli</taxon>
        <taxon>Lactobacillales</taxon>
        <taxon>Lactobacillaceae</taxon>
        <taxon>Lentilactobacillus</taxon>
    </lineage>
</organism>
<name>A0A0R2CWZ6_9LACO</name>
<keyword evidence="3" id="KW-1185">Reference proteome</keyword>
<comment type="caution">
    <text evidence="2">The sequence shown here is derived from an EMBL/GenBank/DDBJ whole genome shotgun (WGS) entry which is preliminary data.</text>
</comment>
<dbReference type="Proteomes" id="UP000051256">
    <property type="component" value="Unassembled WGS sequence"/>
</dbReference>
<sequence length="660" mass="78373">MANNYFLRTDILPEEVPLLFSNKQLFSNKNFTETEIRKIILNQKENIFNFPKLGEFSKKQESIPFKYQVNVRKNKSRTLSLLHPLAQLQCLIFIIKFENKITIAASRSNFSVRYPITRNNNQLDLTSSEITSIKKLEGTFLQHTNKHISSEQLIRSFRHYFSYSKVQSMNELYNSSDFINAQEKFMHMVKIDIQNFFPSIYTHTLSWVLFRSKKNAKLYRSSDMFENTIDLVAREINYGETNGIIIGPEFSRILAEILLCQIDNNVESKLYKEKIIHERDYKIFRFVDDIFIFYDEEKIKNYVINILKKQLSDINLTLNSSKMSVYSFTLSSSLSPVNKIGFYINNFKNKKIILSNVFSKNSLISADDIRGTNQDWKLLFTQVLQLSQENISDSSKIINYFLSSLQHFMNMKPGKRYIKYLNLLRTFLQGLTNLLKASPMQTTYTYTYYVLITLINQLEQSYKEDSYGKENLIKYFQMIFQCLSNLVSYSWFDINQGYDFLPILKYLNKFELYLNSYQLISMLKDAENKYFVWSSVAYYIYNTKDKNTELRYLTVKKVLHKLLSQYVINYSLKGKEKDIWFDSEWFYLLNDFSKYPGFNKAELNILKDKYLNSIKKTGLGKIAKEFSKNSYYAWDSEFEDFSKKLFYKKIISKYNKNINY</sequence>
<evidence type="ECO:0000313" key="2">
    <source>
        <dbReference type="EMBL" id="KRM94292.1"/>
    </source>
</evidence>
<proteinExistence type="predicted"/>
<gene>
    <name evidence="2" type="ORF">FC56_GL001244</name>
</gene>
<dbReference type="RefSeq" id="WP_056977446.1">
    <property type="nucleotide sequence ID" value="NZ_AYZR01000004.1"/>
</dbReference>
<dbReference type="PROSITE" id="PS50878">
    <property type="entry name" value="RT_POL"/>
    <property type="match status" value="1"/>
</dbReference>